<dbReference type="EMBL" id="FR824439">
    <property type="protein sequence ID" value="CCA26631.1"/>
    <property type="molecule type" value="Genomic_DNA"/>
</dbReference>
<reference evidence="1" key="1">
    <citation type="journal article" date="2011" name="PLoS Biol.">
        <title>Gene gain and loss during evolution of obligate parasitism in the white rust pathogen of Arabidopsis thaliana.</title>
        <authorList>
            <person name="Kemen E."/>
            <person name="Gardiner A."/>
            <person name="Schultz-Larsen T."/>
            <person name="Kemen A.C."/>
            <person name="Balmuth A.L."/>
            <person name="Robert-Seilaniantz A."/>
            <person name="Bailey K."/>
            <person name="Holub E."/>
            <person name="Studholme D.J."/>
            <person name="Maclean D."/>
            <person name="Jones J.D."/>
        </authorList>
    </citation>
    <scope>NUCLEOTIDE SEQUENCE</scope>
</reference>
<protein>
    <submittedName>
        <fullName evidence="1">AlNc14C396G11333 protein</fullName>
    </submittedName>
</protein>
<proteinExistence type="predicted"/>
<organism evidence="1">
    <name type="scientific">Albugo laibachii Nc14</name>
    <dbReference type="NCBI Taxonomy" id="890382"/>
    <lineage>
        <taxon>Eukaryota</taxon>
        <taxon>Sar</taxon>
        <taxon>Stramenopiles</taxon>
        <taxon>Oomycota</taxon>
        <taxon>Peronosporomycetes</taxon>
        <taxon>Albuginales</taxon>
        <taxon>Albuginaceae</taxon>
        <taxon>Albugo</taxon>
    </lineage>
</organism>
<name>F0WYS2_9STRA</name>
<evidence type="ECO:0000313" key="1">
    <source>
        <dbReference type="EMBL" id="CCA26631.1"/>
    </source>
</evidence>
<gene>
    <name evidence="1" type="primary">AlNc14C396G11333</name>
    <name evidence="1" type="ORF">ALNC14_127750</name>
</gene>
<sequence>MSYLHGSYSNKISVLLFIMSGAIQLDISAFGSCSCMPRQGMYTHFVLQDSQQAQNKDPQMSTQQYNIEDEAAVKACGKCPGELDGRNFGIFKLRDKPEVQVTERPVKQYFWIGKNIKTTKSLLATCIKQCSMLNLEAETFKFSQFDLQLHPKYAMAAAIFHAPCVSRVRLKATIALKFFSCF</sequence>
<accession>F0WYS2</accession>
<dbReference type="HOGENOM" id="CLU_1484576_0_0_1"/>
<reference evidence="1" key="2">
    <citation type="submission" date="2011-02" db="EMBL/GenBank/DDBJ databases">
        <authorList>
            <person name="MacLean D."/>
        </authorList>
    </citation>
    <scope>NUCLEOTIDE SEQUENCE</scope>
</reference>
<dbReference type="AlphaFoldDB" id="F0WYS2"/>